<evidence type="ECO:0000256" key="7">
    <source>
        <dbReference type="ARBA" id="ARBA00036525"/>
    </source>
</evidence>
<reference evidence="10" key="2">
    <citation type="submission" date="2016-04" db="UniProtKB">
        <authorList>
            <consortium name="WormBaseParasite"/>
        </authorList>
    </citation>
    <scope>IDENTIFICATION</scope>
</reference>
<keyword evidence="2 8" id="KW-0808">Transferase</keyword>
<evidence type="ECO:0000256" key="4">
    <source>
        <dbReference type="ARBA" id="ARBA00022777"/>
    </source>
</evidence>
<keyword evidence="5" id="KW-0067">ATP-binding</keyword>
<dbReference type="Proteomes" id="UP000035642">
    <property type="component" value="Unassembled WGS sequence"/>
</dbReference>
<reference evidence="9" key="1">
    <citation type="submission" date="2012-09" db="EMBL/GenBank/DDBJ databases">
        <authorList>
            <person name="Martin A.A."/>
        </authorList>
    </citation>
    <scope>NUCLEOTIDE SEQUENCE</scope>
</reference>
<dbReference type="PANTHER" id="PTHR12400:SF51">
    <property type="entry name" value="INOSITOL POLYPHOSPHATE MULTIKINASE"/>
    <property type="match status" value="1"/>
</dbReference>
<evidence type="ECO:0000256" key="2">
    <source>
        <dbReference type="ARBA" id="ARBA00022679"/>
    </source>
</evidence>
<dbReference type="AlphaFoldDB" id="A0A158PAE9"/>
<keyword evidence="4 8" id="KW-0418">Kinase</keyword>
<dbReference type="GO" id="GO:0005524">
    <property type="term" value="F:ATP binding"/>
    <property type="evidence" value="ECO:0007669"/>
    <property type="project" value="UniProtKB-KW"/>
</dbReference>
<keyword evidence="3" id="KW-0547">Nucleotide-binding</keyword>
<dbReference type="InterPro" id="IPR005522">
    <property type="entry name" value="IPK"/>
</dbReference>
<keyword evidence="9" id="KW-1185">Reference proteome</keyword>
<dbReference type="PANTHER" id="PTHR12400">
    <property type="entry name" value="INOSITOL POLYPHOSPHATE KINASE"/>
    <property type="match status" value="1"/>
</dbReference>
<comment type="similarity">
    <text evidence="1 8">Belongs to the inositol phosphokinase (IPK) family.</text>
</comment>
<proteinExistence type="inferred from homology"/>
<dbReference type="EC" id="2.7.-.-" evidence="8"/>
<protein>
    <recommendedName>
        <fullName evidence="8">Kinase</fullName>
        <ecNumber evidence="8">2.7.-.-</ecNumber>
    </recommendedName>
</protein>
<sequence length="268" mass="30974">MEVPQQELPDAYEWFAEQVAGHHPSIIKNGKREIGKLFYLSHRDLSYGWPDIQIEDVEGLAVLTPRFYGIISLAIDREDHDFLILEDVTAVYRLPAILDVKMGRVTFDPLANALKQERETTKYPPQRTLGFRLLGYRMHCSDGTVVVKDKEWGKAHNENTILNGLREFFSGRGADPYLISEALLKLDRVRQWFSTQRSFHFYSSSLLFVYENDLSRPSNLQLVMIDFSHVFPANDELDTNYIHGLDVFQSKMQAIHNEFASKQELQCS</sequence>
<name>A0A158PAE9_ANGCA</name>
<evidence type="ECO:0000256" key="5">
    <source>
        <dbReference type="ARBA" id="ARBA00022840"/>
    </source>
</evidence>
<comment type="catalytic activity">
    <reaction evidence="7">
        <text>1D-myo-inositol 1,3,4,6-tetrakisphosphate + ATP = 1D-myo-inositol 1,3,4,5,6-pentakisphosphate + ADP + H(+)</text>
        <dbReference type="Rhea" id="RHEA:12717"/>
        <dbReference type="ChEBI" id="CHEBI:15378"/>
        <dbReference type="ChEBI" id="CHEBI:30616"/>
        <dbReference type="ChEBI" id="CHEBI:57660"/>
        <dbReference type="ChEBI" id="CHEBI:57733"/>
        <dbReference type="ChEBI" id="CHEBI:456216"/>
        <dbReference type="EC" id="2.7.1.140"/>
    </reaction>
</comment>
<evidence type="ECO:0000313" key="9">
    <source>
        <dbReference type="Proteomes" id="UP000035642"/>
    </source>
</evidence>
<evidence type="ECO:0000256" key="8">
    <source>
        <dbReference type="RuleBase" id="RU363090"/>
    </source>
</evidence>
<evidence type="ECO:0000256" key="6">
    <source>
        <dbReference type="ARBA" id="ARBA00036164"/>
    </source>
</evidence>
<accession>A0A158PAE9</accession>
<dbReference type="Pfam" id="PF03770">
    <property type="entry name" value="IPK"/>
    <property type="match status" value="1"/>
</dbReference>
<dbReference type="Gene3D" id="3.30.470.160">
    <property type="entry name" value="Inositol polyphosphate kinase"/>
    <property type="match status" value="1"/>
</dbReference>
<evidence type="ECO:0000313" key="10">
    <source>
        <dbReference type="WBParaSite" id="ACAC_0000936601-mRNA-1"/>
    </source>
</evidence>
<dbReference type="GO" id="GO:0008440">
    <property type="term" value="F:inositol-1,4,5-trisphosphate 3-kinase activity"/>
    <property type="evidence" value="ECO:0007669"/>
    <property type="project" value="TreeGrafter"/>
</dbReference>
<dbReference type="GO" id="GO:0032958">
    <property type="term" value="P:inositol phosphate biosynthetic process"/>
    <property type="evidence" value="ECO:0007669"/>
    <property type="project" value="InterPro"/>
</dbReference>
<dbReference type="GO" id="GO:0005634">
    <property type="term" value="C:nucleus"/>
    <property type="evidence" value="ECO:0007669"/>
    <property type="project" value="TreeGrafter"/>
</dbReference>
<dbReference type="WBParaSite" id="ACAC_0000936601-mRNA-1">
    <property type="protein sequence ID" value="ACAC_0000936601-mRNA-1"/>
    <property type="gene ID" value="ACAC_0000936601"/>
</dbReference>
<organism evidence="9 10">
    <name type="scientific">Angiostrongylus cantonensis</name>
    <name type="common">Rat lungworm</name>
    <dbReference type="NCBI Taxonomy" id="6313"/>
    <lineage>
        <taxon>Eukaryota</taxon>
        <taxon>Metazoa</taxon>
        <taxon>Ecdysozoa</taxon>
        <taxon>Nematoda</taxon>
        <taxon>Chromadorea</taxon>
        <taxon>Rhabditida</taxon>
        <taxon>Rhabditina</taxon>
        <taxon>Rhabditomorpha</taxon>
        <taxon>Strongyloidea</taxon>
        <taxon>Metastrongylidae</taxon>
        <taxon>Angiostrongylus</taxon>
    </lineage>
</organism>
<dbReference type="GO" id="GO:0047326">
    <property type="term" value="F:inositol-1,3,4,6-tetrakisphosphate 5-kinase activity"/>
    <property type="evidence" value="ECO:0007669"/>
    <property type="project" value="RHEA"/>
</dbReference>
<dbReference type="InterPro" id="IPR038286">
    <property type="entry name" value="IPK_sf"/>
</dbReference>
<evidence type="ECO:0000256" key="1">
    <source>
        <dbReference type="ARBA" id="ARBA00007374"/>
    </source>
</evidence>
<comment type="catalytic activity">
    <reaction evidence="6">
        <text>1D-myo-inositol 1,4,5-trisphosphate + 2 ATP = 1D-myo-inositol 1,3,4,5,6-pentakisphosphate + 2 ADP + 2 H(+)</text>
        <dbReference type="Rhea" id="RHEA:32359"/>
        <dbReference type="ChEBI" id="CHEBI:15378"/>
        <dbReference type="ChEBI" id="CHEBI:30616"/>
        <dbReference type="ChEBI" id="CHEBI:57733"/>
        <dbReference type="ChEBI" id="CHEBI:203600"/>
        <dbReference type="ChEBI" id="CHEBI:456216"/>
        <dbReference type="EC" id="2.7.1.151"/>
    </reaction>
</comment>
<evidence type="ECO:0000256" key="3">
    <source>
        <dbReference type="ARBA" id="ARBA00022741"/>
    </source>
</evidence>
<dbReference type="SUPFAM" id="SSF56104">
    <property type="entry name" value="SAICAR synthase-like"/>
    <property type="match status" value="1"/>
</dbReference>
<dbReference type="STRING" id="6313.A0A158PAE9"/>
<dbReference type="GO" id="GO:0005737">
    <property type="term" value="C:cytoplasm"/>
    <property type="evidence" value="ECO:0007669"/>
    <property type="project" value="TreeGrafter"/>
</dbReference>